<evidence type="ECO:0000313" key="1">
    <source>
        <dbReference type="EMBL" id="CAH1644895.1"/>
    </source>
</evidence>
<keyword evidence="2" id="KW-1185">Reference proteome</keyword>
<protein>
    <submittedName>
        <fullName evidence="1">Uncharacterized protein</fullName>
    </submittedName>
</protein>
<sequence>MKFASSIDPHRTCCHKMRLSASFYLMCGCYAMDADITGYIAPSNQEHNKRYFVKFAHHIP</sequence>
<gene>
    <name evidence="1" type="ORF">SPLIT_LOCUS10248</name>
</gene>
<proteinExistence type="predicted"/>
<evidence type="ECO:0000313" key="2">
    <source>
        <dbReference type="Proteomes" id="UP001153321"/>
    </source>
</evidence>
<dbReference type="Proteomes" id="UP001153321">
    <property type="component" value="Chromosome 5"/>
</dbReference>
<dbReference type="AlphaFoldDB" id="A0A9P0IGY6"/>
<name>A0A9P0IGY6_SPOLI</name>
<accession>A0A9P0IGY6</accession>
<dbReference type="EMBL" id="LR824536">
    <property type="protein sequence ID" value="CAH1644895.1"/>
    <property type="molecule type" value="Genomic_DNA"/>
</dbReference>
<organism evidence="1 2">
    <name type="scientific">Spodoptera littoralis</name>
    <name type="common">Egyptian cotton leafworm</name>
    <dbReference type="NCBI Taxonomy" id="7109"/>
    <lineage>
        <taxon>Eukaryota</taxon>
        <taxon>Metazoa</taxon>
        <taxon>Ecdysozoa</taxon>
        <taxon>Arthropoda</taxon>
        <taxon>Hexapoda</taxon>
        <taxon>Insecta</taxon>
        <taxon>Pterygota</taxon>
        <taxon>Neoptera</taxon>
        <taxon>Endopterygota</taxon>
        <taxon>Lepidoptera</taxon>
        <taxon>Glossata</taxon>
        <taxon>Ditrysia</taxon>
        <taxon>Noctuoidea</taxon>
        <taxon>Noctuidae</taxon>
        <taxon>Amphipyrinae</taxon>
        <taxon>Spodoptera</taxon>
    </lineage>
</organism>
<dbReference type="PROSITE" id="PS51257">
    <property type="entry name" value="PROKAR_LIPOPROTEIN"/>
    <property type="match status" value="1"/>
</dbReference>
<reference evidence="1" key="1">
    <citation type="submission" date="2022-02" db="EMBL/GenBank/DDBJ databases">
        <authorList>
            <person name="King R."/>
        </authorList>
    </citation>
    <scope>NUCLEOTIDE SEQUENCE</scope>
</reference>